<gene>
    <name evidence="10" type="ORF">ENY07_00700</name>
</gene>
<feature type="transmembrane region" description="Helical" evidence="8">
    <location>
        <begin position="199"/>
        <end position="218"/>
    </location>
</feature>
<feature type="transmembrane region" description="Helical" evidence="8">
    <location>
        <begin position="163"/>
        <end position="187"/>
    </location>
</feature>
<keyword evidence="7 8" id="KW-0472">Membrane</keyword>
<accession>A0A8J4M4C0</accession>
<evidence type="ECO:0000259" key="9">
    <source>
        <dbReference type="PROSITE" id="PS50850"/>
    </source>
</evidence>
<feature type="domain" description="Major facilitator superfamily (MFS) profile" evidence="9">
    <location>
        <begin position="27"/>
        <end position="438"/>
    </location>
</feature>
<evidence type="ECO:0000256" key="5">
    <source>
        <dbReference type="ARBA" id="ARBA00022847"/>
    </source>
</evidence>
<evidence type="ECO:0000256" key="1">
    <source>
        <dbReference type="ARBA" id="ARBA00004651"/>
    </source>
</evidence>
<dbReference type="PANTHER" id="PTHR43528">
    <property type="entry name" value="ALPHA-KETOGLUTARATE PERMEASE"/>
    <property type="match status" value="1"/>
</dbReference>
<dbReference type="GO" id="GO:0005886">
    <property type="term" value="C:plasma membrane"/>
    <property type="evidence" value="ECO:0007669"/>
    <property type="project" value="UniProtKB-SubCell"/>
</dbReference>
<dbReference type="Pfam" id="PF07690">
    <property type="entry name" value="MFS_1"/>
    <property type="match status" value="1"/>
</dbReference>
<dbReference type="Gene3D" id="1.20.1250.20">
    <property type="entry name" value="MFS general substrate transporter like domains"/>
    <property type="match status" value="2"/>
</dbReference>
<dbReference type="GO" id="GO:0015293">
    <property type="term" value="F:symporter activity"/>
    <property type="evidence" value="ECO:0007669"/>
    <property type="project" value="UniProtKB-KW"/>
</dbReference>
<comment type="caution">
    <text evidence="10">The sequence shown here is derived from an EMBL/GenBank/DDBJ whole genome shotgun (WGS) entry which is preliminary data.</text>
</comment>
<feature type="transmembrane region" description="Helical" evidence="8">
    <location>
        <begin position="247"/>
        <end position="271"/>
    </location>
</feature>
<evidence type="ECO:0000256" key="3">
    <source>
        <dbReference type="ARBA" id="ARBA00022475"/>
    </source>
</evidence>
<reference evidence="10" key="1">
    <citation type="journal article" date="2020" name="mSystems">
        <title>Genome- and Community-Level Interaction Insights into Carbon Utilization and Element Cycling Functions of Hydrothermarchaeota in Hydrothermal Sediment.</title>
        <authorList>
            <person name="Zhou Z."/>
            <person name="Liu Y."/>
            <person name="Xu W."/>
            <person name="Pan J."/>
            <person name="Luo Z.H."/>
            <person name="Li M."/>
        </authorList>
    </citation>
    <scope>NUCLEOTIDE SEQUENCE</scope>
    <source>
        <strain evidence="10">SpSt-997</strain>
    </source>
</reference>
<keyword evidence="6 8" id="KW-1133">Transmembrane helix</keyword>
<keyword evidence="3" id="KW-1003">Cell membrane</keyword>
<feature type="transmembrane region" description="Helical" evidence="8">
    <location>
        <begin position="320"/>
        <end position="341"/>
    </location>
</feature>
<dbReference type="InterPro" id="IPR051084">
    <property type="entry name" value="H+-coupled_symporters"/>
</dbReference>
<proteinExistence type="predicted"/>
<dbReference type="AlphaFoldDB" id="A0A8J4M4C0"/>
<sequence>MAETLSLPGGAEAAPILRPDAATLRRAVIASVIGNGLEWFDFLIYGFFASVIADVFFPAQNQQLSLILTFATFGVGFVVRPLGGILIGVYADHAGRQKALSMLILLMAFGTVALGLTPGYARIGLAAPLIVVFARVLQGLSVGGEFASATAMLVEYAPPGKRYFFAAFQMCAQSFAVALASGFGFVLAATLTPAALHAWGWRLPFLLGGLVGPVGFYIRRKVGDAPEFLEWQRRRPKTLRAPVREVLFGHPGAVLCAIGTIVCGTAATYLWNSYLPVYVVKTLHLPLAAPLLGAAICGAINMGVNPLAGMLADRIGPYRVFFPAVIASGLLAYPMFAFVIAHPSRDNLFAVQLLATLMLGFMAGPIPGLLGGLFATPIRSTGMAISYNVSVTLFGGLAPLTITWLTGLTASRFIPAYYLGAAALLSLILVGLFRPAPRPMAARQAA</sequence>
<keyword evidence="2" id="KW-0813">Transport</keyword>
<evidence type="ECO:0000256" key="2">
    <source>
        <dbReference type="ARBA" id="ARBA00022448"/>
    </source>
</evidence>
<dbReference type="SUPFAM" id="SSF103473">
    <property type="entry name" value="MFS general substrate transporter"/>
    <property type="match status" value="1"/>
</dbReference>
<keyword evidence="4 8" id="KW-0812">Transmembrane</keyword>
<dbReference type="FunFam" id="1.20.1250.20:FF:000001">
    <property type="entry name" value="Dicarboxylate MFS transporter"/>
    <property type="match status" value="1"/>
</dbReference>
<dbReference type="PROSITE" id="PS50850">
    <property type="entry name" value="MFS"/>
    <property type="match status" value="1"/>
</dbReference>
<feature type="transmembrane region" description="Helical" evidence="8">
    <location>
        <begin position="413"/>
        <end position="433"/>
    </location>
</feature>
<feature type="transmembrane region" description="Helical" evidence="8">
    <location>
        <begin position="387"/>
        <end position="407"/>
    </location>
</feature>
<feature type="transmembrane region" description="Helical" evidence="8">
    <location>
        <begin position="123"/>
        <end position="142"/>
    </location>
</feature>
<name>A0A8J4M4C0_9PROT</name>
<dbReference type="InterPro" id="IPR011701">
    <property type="entry name" value="MFS"/>
</dbReference>
<protein>
    <submittedName>
        <fullName evidence="10">MFS transporter</fullName>
    </submittedName>
</protein>
<feature type="transmembrane region" description="Helical" evidence="8">
    <location>
        <begin position="283"/>
        <end position="308"/>
    </location>
</feature>
<evidence type="ECO:0000256" key="4">
    <source>
        <dbReference type="ARBA" id="ARBA00022692"/>
    </source>
</evidence>
<feature type="transmembrane region" description="Helical" evidence="8">
    <location>
        <begin position="353"/>
        <end position="375"/>
    </location>
</feature>
<dbReference type="PANTHER" id="PTHR43528:SF8">
    <property type="entry name" value="BLR0239 PROTEIN"/>
    <property type="match status" value="1"/>
</dbReference>
<evidence type="ECO:0000256" key="8">
    <source>
        <dbReference type="SAM" id="Phobius"/>
    </source>
</evidence>
<dbReference type="InterPro" id="IPR020846">
    <property type="entry name" value="MFS_dom"/>
</dbReference>
<comment type="subcellular location">
    <subcellularLocation>
        <location evidence="1">Cell membrane</location>
        <topology evidence="1">Multi-pass membrane protein</topology>
    </subcellularLocation>
</comment>
<dbReference type="EMBL" id="DTQM01000011">
    <property type="protein sequence ID" value="HGC41737.1"/>
    <property type="molecule type" value="Genomic_DNA"/>
</dbReference>
<feature type="transmembrane region" description="Helical" evidence="8">
    <location>
        <begin position="66"/>
        <end position="87"/>
    </location>
</feature>
<evidence type="ECO:0000256" key="7">
    <source>
        <dbReference type="ARBA" id="ARBA00023136"/>
    </source>
</evidence>
<organism evidence="10">
    <name type="scientific">Acidicaldus sp</name>
    <dbReference type="NCBI Taxonomy" id="1872105"/>
    <lineage>
        <taxon>Bacteria</taxon>
        <taxon>Pseudomonadati</taxon>
        <taxon>Pseudomonadota</taxon>
        <taxon>Alphaproteobacteria</taxon>
        <taxon>Acetobacterales</taxon>
        <taxon>Acetobacteraceae</taxon>
        <taxon>Acidicaldus</taxon>
    </lineage>
</organism>
<feature type="transmembrane region" description="Helical" evidence="8">
    <location>
        <begin position="99"/>
        <end position="117"/>
    </location>
</feature>
<dbReference type="InterPro" id="IPR036259">
    <property type="entry name" value="MFS_trans_sf"/>
</dbReference>
<keyword evidence="5" id="KW-0769">Symport</keyword>
<evidence type="ECO:0000313" key="10">
    <source>
        <dbReference type="EMBL" id="HGC41737.1"/>
    </source>
</evidence>
<evidence type="ECO:0000256" key="6">
    <source>
        <dbReference type="ARBA" id="ARBA00022989"/>
    </source>
</evidence>